<feature type="domain" description="2EXR" evidence="2">
    <location>
        <begin position="7"/>
        <end position="115"/>
    </location>
</feature>
<dbReference type="OrthoDB" id="5233847at2759"/>
<name>R8BD60_PHAM7</name>
<proteinExistence type="predicted"/>
<gene>
    <name evidence="3" type="ORF">UCRPA7_7257</name>
</gene>
<dbReference type="RefSeq" id="XP_007917981.1">
    <property type="nucleotide sequence ID" value="XM_007919790.1"/>
</dbReference>
<dbReference type="GeneID" id="19327999"/>
<reference evidence="4" key="1">
    <citation type="journal article" date="2013" name="Genome Announc.">
        <title>Draft genome sequence of the ascomycete Phaeoacremonium aleophilum strain UCR-PA7, a causal agent of the esca disease complex in grapevines.</title>
        <authorList>
            <person name="Blanco-Ulate B."/>
            <person name="Rolshausen P."/>
            <person name="Cantu D."/>
        </authorList>
    </citation>
    <scope>NUCLEOTIDE SEQUENCE [LARGE SCALE GENOMIC DNA]</scope>
    <source>
        <strain evidence="4">UCR-PA7</strain>
    </source>
</reference>
<evidence type="ECO:0000256" key="1">
    <source>
        <dbReference type="SAM" id="MobiDB-lite"/>
    </source>
</evidence>
<organism evidence="3 4">
    <name type="scientific">Phaeoacremonium minimum (strain UCR-PA7)</name>
    <name type="common">Esca disease fungus</name>
    <name type="synonym">Togninia minima</name>
    <dbReference type="NCBI Taxonomy" id="1286976"/>
    <lineage>
        <taxon>Eukaryota</taxon>
        <taxon>Fungi</taxon>
        <taxon>Dikarya</taxon>
        <taxon>Ascomycota</taxon>
        <taxon>Pezizomycotina</taxon>
        <taxon>Sordariomycetes</taxon>
        <taxon>Sordariomycetidae</taxon>
        <taxon>Togniniales</taxon>
        <taxon>Togniniaceae</taxon>
        <taxon>Phaeoacremonium</taxon>
    </lineage>
</organism>
<evidence type="ECO:0000313" key="3">
    <source>
        <dbReference type="EMBL" id="EON97230.1"/>
    </source>
</evidence>
<feature type="region of interest" description="Disordered" evidence="1">
    <location>
        <begin position="211"/>
        <end position="253"/>
    </location>
</feature>
<dbReference type="InterPro" id="IPR045518">
    <property type="entry name" value="2EXR"/>
</dbReference>
<protein>
    <recommendedName>
        <fullName evidence="2">2EXR domain-containing protein</fullName>
    </recommendedName>
</protein>
<evidence type="ECO:0000313" key="4">
    <source>
        <dbReference type="Proteomes" id="UP000014074"/>
    </source>
</evidence>
<dbReference type="Pfam" id="PF20150">
    <property type="entry name" value="2EXR"/>
    <property type="match status" value="1"/>
</dbReference>
<feature type="compositionally biased region" description="Basic and acidic residues" evidence="1">
    <location>
        <begin position="215"/>
        <end position="227"/>
    </location>
</feature>
<dbReference type="Proteomes" id="UP000014074">
    <property type="component" value="Unassembled WGS sequence"/>
</dbReference>
<dbReference type="eggNOG" id="ENOG502TCCD">
    <property type="taxonomic scope" value="Eukaryota"/>
</dbReference>
<dbReference type="KEGG" id="tmn:UCRPA7_7257"/>
<keyword evidence="4" id="KW-1185">Reference proteome</keyword>
<dbReference type="AlphaFoldDB" id="R8BD60"/>
<dbReference type="PANTHER" id="PTHR35910">
    <property type="entry name" value="2EXR DOMAIN-CONTAINING PROTEIN"/>
    <property type="match status" value="1"/>
</dbReference>
<feature type="compositionally biased region" description="Acidic residues" evidence="1">
    <location>
        <begin position="228"/>
        <end position="241"/>
    </location>
</feature>
<dbReference type="HOGENOM" id="CLU_1099151_0_0_1"/>
<dbReference type="EMBL" id="KB933274">
    <property type="protein sequence ID" value="EON97230.1"/>
    <property type="molecule type" value="Genomic_DNA"/>
</dbReference>
<dbReference type="PANTHER" id="PTHR35910:SF6">
    <property type="entry name" value="2EXR DOMAIN-CONTAINING PROTEIN"/>
    <property type="match status" value="1"/>
</dbReference>
<accession>R8BD60</accession>
<evidence type="ECO:0000259" key="2">
    <source>
        <dbReference type="Pfam" id="PF20150"/>
    </source>
</evidence>
<sequence length="253" mass="28588">MLPTNLHRFARFPPELRCSIWRFALGEPHVHRLRIGPGQGESQNQDQDQDQSLVLYPAETLPSSTATTRTILSTYMESRIEAIRALPDSLPLFSPSPNAAGGCYTLRFNARKDVICLAELEPDAVGAVRTLLRDPPPNRKKDDSQWLKQLGSVKRLAIDVRNISFVYDYRELGRRREELAVLPSFLAAFAGLEWLFLIPWPSRDERATLVCDPNPPHEEQEEQREGVDQMEGEDEVVEAEDGNLQPQDAEAVS</sequence>